<name>A0A0F9RXZ0_9ZZZZ</name>
<dbReference type="InterPro" id="IPR006222">
    <property type="entry name" value="GCVT_N"/>
</dbReference>
<sequence>MSMMKSTPVAYFQKNLNPKWGEVNGTQVAMSFDTPEIEQQRKKNLGVTDVSCRQRFGVKGPKANQWLATQNIKTPDSINSWVLDNDVLVLRLGSSEFLIEQQVSGDVCKQLNQVSQTAAVGVYKVLRADAAFVISGDQILTMFSELCKLDLSAEALKPNQLIMTQVADISATIVSEITNGQLVIRLWCDGTYGAYMWRVLHQLAEELGGGAVGLTNC</sequence>
<protein>
    <recommendedName>
        <fullName evidence="1">GCVT N-terminal domain-containing protein</fullName>
    </recommendedName>
</protein>
<comment type="caution">
    <text evidence="2">The sequence shown here is derived from an EMBL/GenBank/DDBJ whole genome shotgun (WGS) entry which is preliminary data.</text>
</comment>
<dbReference type="Pfam" id="PF01571">
    <property type="entry name" value="GCV_T"/>
    <property type="match status" value="1"/>
</dbReference>
<dbReference type="SUPFAM" id="SSF103025">
    <property type="entry name" value="Folate-binding domain"/>
    <property type="match status" value="1"/>
</dbReference>
<dbReference type="AlphaFoldDB" id="A0A0F9RXZ0"/>
<gene>
    <name evidence="2" type="ORF">LCGC14_0538890</name>
</gene>
<reference evidence="2" key="1">
    <citation type="journal article" date="2015" name="Nature">
        <title>Complex archaea that bridge the gap between prokaryotes and eukaryotes.</title>
        <authorList>
            <person name="Spang A."/>
            <person name="Saw J.H."/>
            <person name="Jorgensen S.L."/>
            <person name="Zaremba-Niedzwiedzka K."/>
            <person name="Martijn J."/>
            <person name="Lind A.E."/>
            <person name="van Eijk R."/>
            <person name="Schleper C."/>
            <person name="Guy L."/>
            <person name="Ettema T.J."/>
        </authorList>
    </citation>
    <scope>NUCLEOTIDE SEQUENCE</scope>
</reference>
<evidence type="ECO:0000259" key="1">
    <source>
        <dbReference type="Pfam" id="PF01571"/>
    </source>
</evidence>
<evidence type="ECO:0000313" key="2">
    <source>
        <dbReference type="EMBL" id="KKN59734.1"/>
    </source>
</evidence>
<feature type="domain" description="GCVT N-terminal" evidence="1">
    <location>
        <begin position="14"/>
        <end position="215"/>
    </location>
</feature>
<dbReference type="EMBL" id="LAZR01000716">
    <property type="protein sequence ID" value="KKN59734.1"/>
    <property type="molecule type" value="Genomic_DNA"/>
</dbReference>
<accession>A0A0F9RXZ0</accession>
<dbReference type="Gene3D" id="3.30.1360.120">
    <property type="entry name" value="Probable tRNA modification gtpase trme, domain 1"/>
    <property type="match status" value="1"/>
</dbReference>
<dbReference type="InterPro" id="IPR027266">
    <property type="entry name" value="TrmE/GcvT-like"/>
</dbReference>
<organism evidence="2">
    <name type="scientific">marine sediment metagenome</name>
    <dbReference type="NCBI Taxonomy" id="412755"/>
    <lineage>
        <taxon>unclassified sequences</taxon>
        <taxon>metagenomes</taxon>
        <taxon>ecological metagenomes</taxon>
    </lineage>
</organism>
<proteinExistence type="predicted"/>